<evidence type="ECO:0000313" key="1">
    <source>
        <dbReference type="EMBL" id="SDE48374.1"/>
    </source>
</evidence>
<dbReference type="Proteomes" id="UP000199109">
    <property type="component" value="Unassembled WGS sequence"/>
</dbReference>
<proteinExistence type="predicted"/>
<organism evidence="1 2">
    <name type="scientific">Pricia antarctica</name>
    <dbReference type="NCBI Taxonomy" id="641691"/>
    <lineage>
        <taxon>Bacteria</taxon>
        <taxon>Pseudomonadati</taxon>
        <taxon>Bacteroidota</taxon>
        <taxon>Flavobacteriia</taxon>
        <taxon>Flavobacteriales</taxon>
        <taxon>Flavobacteriaceae</taxon>
        <taxon>Pricia</taxon>
    </lineage>
</organism>
<dbReference type="EMBL" id="FNAO01000005">
    <property type="protein sequence ID" value="SDE48374.1"/>
    <property type="molecule type" value="Genomic_DNA"/>
</dbReference>
<accession>A0A1G7D9S7</accession>
<gene>
    <name evidence="1" type="ORF">SAMN05421636_105233</name>
</gene>
<evidence type="ECO:0000313" key="2">
    <source>
        <dbReference type="Proteomes" id="UP000199109"/>
    </source>
</evidence>
<dbReference type="AlphaFoldDB" id="A0A1G7D9S7"/>
<keyword evidence="2" id="KW-1185">Reference proteome</keyword>
<protein>
    <submittedName>
        <fullName evidence="1">Uncharacterized protein</fullName>
    </submittedName>
</protein>
<reference evidence="1 2" key="1">
    <citation type="submission" date="2016-10" db="EMBL/GenBank/DDBJ databases">
        <authorList>
            <person name="de Groot N.N."/>
        </authorList>
    </citation>
    <scope>NUCLEOTIDE SEQUENCE [LARGE SCALE GENOMIC DNA]</scope>
    <source>
        <strain evidence="1 2">DSM 23421</strain>
    </source>
</reference>
<sequence>MVAYLFHFGAEKNPLKKVQVLGDHRDHIDIPTFGKGLHGGLQFCTGQGMETMFHIDQLIVEKIFVLYLFVAEFFSLF</sequence>
<name>A0A1G7D9S7_9FLAO</name>